<comment type="caution">
    <text evidence="8">The sequence shown here is derived from an EMBL/GenBank/DDBJ whole genome shotgun (WGS) entry which is preliminary data.</text>
</comment>
<keyword evidence="3 6" id="KW-0812">Transmembrane</keyword>
<evidence type="ECO:0000256" key="1">
    <source>
        <dbReference type="ARBA" id="ARBA00004651"/>
    </source>
</evidence>
<dbReference type="InterPro" id="IPR004513">
    <property type="entry name" value="FtsX"/>
</dbReference>
<protein>
    <submittedName>
        <fullName evidence="8">Cell division transport system permease</fullName>
    </submittedName>
</protein>
<feature type="domain" description="ABC3 transporter permease C-terminal" evidence="7">
    <location>
        <begin position="189"/>
        <end position="308"/>
    </location>
</feature>
<keyword evidence="8" id="KW-0131">Cell cycle</keyword>
<feature type="transmembrane region" description="Helical" evidence="6">
    <location>
        <begin position="241"/>
        <end position="261"/>
    </location>
</feature>
<feature type="transmembrane region" description="Helical" evidence="6">
    <location>
        <begin position="281"/>
        <end position="303"/>
    </location>
</feature>
<reference evidence="8 9" key="1">
    <citation type="submission" date="2014-10" db="EMBL/GenBank/DDBJ databases">
        <title>Draft genome sequence of Novosphingobium subterraneum DSM 12447.</title>
        <authorList>
            <person name="Gan H.M."/>
            <person name="Gan H.Y."/>
            <person name="Savka M.A."/>
        </authorList>
    </citation>
    <scope>NUCLEOTIDE SEQUENCE [LARGE SCALE GENOMIC DNA]</scope>
    <source>
        <strain evidence="8 9">DSM 12447</strain>
    </source>
</reference>
<dbReference type="AlphaFoldDB" id="A0A0B8ZV71"/>
<evidence type="ECO:0000259" key="7">
    <source>
        <dbReference type="Pfam" id="PF02687"/>
    </source>
</evidence>
<dbReference type="InterPro" id="IPR003838">
    <property type="entry name" value="ABC3_permease_C"/>
</dbReference>
<comment type="subcellular location">
    <subcellularLocation>
        <location evidence="1">Cell membrane</location>
        <topology evidence="1">Multi-pass membrane protein</topology>
    </subcellularLocation>
</comment>
<dbReference type="PANTHER" id="PTHR47755:SF1">
    <property type="entry name" value="CELL DIVISION PROTEIN FTSX"/>
    <property type="match status" value="1"/>
</dbReference>
<dbReference type="EMBL" id="JRVC01000007">
    <property type="protein sequence ID" value="KHS47030.1"/>
    <property type="molecule type" value="Genomic_DNA"/>
</dbReference>
<dbReference type="STRING" id="48936.NJ75_01867"/>
<evidence type="ECO:0000256" key="4">
    <source>
        <dbReference type="ARBA" id="ARBA00022989"/>
    </source>
</evidence>
<keyword evidence="5 6" id="KW-0472">Membrane</keyword>
<dbReference type="PATRIC" id="fig|48936.3.peg.1882"/>
<dbReference type="GO" id="GO:0032153">
    <property type="term" value="C:cell division site"/>
    <property type="evidence" value="ECO:0007669"/>
    <property type="project" value="TreeGrafter"/>
</dbReference>
<evidence type="ECO:0000256" key="5">
    <source>
        <dbReference type="ARBA" id="ARBA00023136"/>
    </source>
</evidence>
<proteinExistence type="predicted"/>
<dbReference type="Proteomes" id="UP000031338">
    <property type="component" value="Unassembled WGS sequence"/>
</dbReference>
<dbReference type="RefSeq" id="WP_039333653.1">
    <property type="nucleotide sequence ID" value="NZ_JBNNWK010000011.1"/>
</dbReference>
<keyword evidence="2" id="KW-1003">Cell membrane</keyword>
<accession>A0A0B8ZV71</accession>
<feature type="transmembrane region" description="Helical" evidence="6">
    <location>
        <begin position="181"/>
        <end position="204"/>
    </location>
</feature>
<keyword evidence="8" id="KW-0132">Cell division</keyword>
<evidence type="ECO:0000313" key="9">
    <source>
        <dbReference type="Proteomes" id="UP000031338"/>
    </source>
</evidence>
<evidence type="ECO:0000256" key="2">
    <source>
        <dbReference type="ARBA" id="ARBA00022475"/>
    </source>
</evidence>
<gene>
    <name evidence="8" type="ORF">NJ75_01867</name>
</gene>
<name>A0A0B8ZV71_9SPHN</name>
<dbReference type="GO" id="GO:0051301">
    <property type="term" value="P:cell division"/>
    <property type="evidence" value="ECO:0007669"/>
    <property type="project" value="UniProtKB-KW"/>
</dbReference>
<dbReference type="Pfam" id="PF02687">
    <property type="entry name" value="FtsX"/>
    <property type="match status" value="1"/>
</dbReference>
<feature type="transmembrane region" description="Helical" evidence="6">
    <location>
        <begin position="37"/>
        <end position="56"/>
    </location>
</feature>
<evidence type="ECO:0000256" key="3">
    <source>
        <dbReference type="ARBA" id="ARBA00022692"/>
    </source>
</evidence>
<evidence type="ECO:0000313" key="8">
    <source>
        <dbReference type="EMBL" id="KHS47030.1"/>
    </source>
</evidence>
<dbReference type="PANTHER" id="PTHR47755">
    <property type="entry name" value="CELL DIVISION PROTEIN FTSX"/>
    <property type="match status" value="1"/>
</dbReference>
<keyword evidence="9" id="KW-1185">Reference proteome</keyword>
<sequence length="311" mass="32053">MSVLPAITSALGGDWRERTSAESRLLPQGKLSGPMPWVIAIMIGLTVVATASGLALRNTARAARADVAGGVTVQIVHGAPRERDRQARAALAVLKATPGIAEARLVPQQELDALVEPWLGTSAGDDVNALPVPALIDVRLAGSADPARVKALGQAVRRKAPAARIDAQASWLAPVFEAVHALQWLAGGLIALLAFATVATVLLASRNALGNHRSTIEIVHMLGGTDSQIARIFQRSMAVDAAAGGIGGLLLGVVVTGLLGRQFAALGSGMMAAGGLAWSDWIAICCIPLAGVLLAVLTARLTVLSALRRML</sequence>
<organism evidence="8 9">
    <name type="scientific">Novosphingobium subterraneum</name>
    <dbReference type="NCBI Taxonomy" id="48936"/>
    <lineage>
        <taxon>Bacteria</taxon>
        <taxon>Pseudomonadati</taxon>
        <taxon>Pseudomonadota</taxon>
        <taxon>Alphaproteobacteria</taxon>
        <taxon>Sphingomonadales</taxon>
        <taxon>Sphingomonadaceae</taxon>
        <taxon>Novosphingobium</taxon>
    </lineage>
</organism>
<evidence type="ECO:0000256" key="6">
    <source>
        <dbReference type="SAM" id="Phobius"/>
    </source>
</evidence>
<dbReference type="GO" id="GO:0005886">
    <property type="term" value="C:plasma membrane"/>
    <property type="evidence" value="ECO:0007669"/>
    <property type="project" value="UniProtKB-SubCell"/>
</dbReference>
<keyword evidence="4 6" id="KW-1133">Transmembrane helix</keyword>